<evidence type="ECO:0000313" key="3">
    <source>
        <dbReference type="EMBL" id="OAD91574.1"/>
    </source>
</evidence>
<dbReference type="EMBL" id="LXIE01000012">
    <property type="protein sequence ID" value="OAD91574.1"/>
    <property type="molecule type" value="Genomic_DNA"/>
</dbReference>
<proteinExistence type="predicted"/>
<dbReference type="Gene3D" id="1.25.40.10">
    <property type="entry name" value="Tetratricopeptide repeat domain"/>
    <property type="match status" value="2"/>
</dbReference>
<evidence type="ECO:0000313" key="4">
    <source>
        <dbReference type="Proteomes" id="UP000077552"/>
    </source>
</evidence>
<feature type="coiled-coil region" evidence="2">
    <location>
        <begin position="410"/>
        <end position="437"/>
    </location>
</feature>
<protein>
    <recommendedName>
        <fullName evidence="5">Tetratricopeptide repeat protein</fullName>
    </recommendedName>
</protein>
<reference evidence="3 4" key="1">
    <citation type="submission" date="2016-05" db="EMBL/GenBank/DDBJ databases">
        <title>Genome sequencing of Vitellibacter soesokkakensis RSSK-12.</title>
        <authorList>
            <person name="Thevarajoo S."/>
            <person name="Selvaratnam C."/>
            <person name="Goh K.M."/>
            <person name="Chan K.-G."/>
            <person name="Chong C.S."/>
        </authorList>
    </citation>
    <scope>NUCLEOTIDE SEQUENCE [LARGE SCALE GENOMIC DNA]</scope>
    <source>
        <strain evidence="3 4">RSSK-12</strain>
    </source>
</reference>
<keyword evidence="4" id="KW-1185">Reference proteome</keyword>
<feature type="repeat" description="TPR" evidence="1">
    <location>
        <begin position="39"/>
        <end position="72"/>
    </location>
</feature>
<accession>A0A1A9LF32</accession>
<dbReference type="STRING" id="1385699.A7A78_03570"/>
<keyword evidence="1" id="KW-0802">TPR repeat</keyword>
<dbReference type="PANTHER" id="PTHR45588:SF1">
    <property type="entry name" value="WW DOMAIN-CONTAINING PROTEIN"/>
    <property type="match status" value="1"/>
</dbReference>
<gene>
    <name evidence="3" type="ORF">A7A78_03570</name>
</gene>
<dbReference type="OrthoDB" id="9778494at2"/>
<organism evidence="3 4">
    <name type="scientific">Aequorivita soesokkakensis</name>
    <dbReference type="NCBI Taxonomy" id="1385699"/>
    <lineage>
        <taxon>Bacteria</taxon>
        <taxon>Pseudomonadati</taxon>
        <taxon>Bacteroidota</taxon>
        <taxon>Flavobacteriia</taxon>
        <taxon>Flavobacteriales</taxon>
        <taxon>Flavobacteriaceae</taxon>
        <taxon>Aequorivita</taxon>
    </lineage>
</organism>
<dbReference type="InterPro" id="IPR011990">
    <property type="entry name" value="TPR-like_helical_dom_sf"/>
</dbReference>
<evidence type="ECO:0008006" key="5">
    <source>
        <dbReference type="Google" id="ProtNLM"/>
    </source>
</evidence>
<sequence>MKYLSIFLALFLIISCKQKEKETDALGVVNISVTGNKNALPHFKKGLLLLHSFEYEDAREAFQKAKKEDPEMAMAYWGEAMTYNHSLWQEQDYEDAAIVLEQLDEINSKQETTELENDLIEAVHILYKPKTEKKERDIGYSEFMESLYKKYPANQEVAAFYALSLLGSVEEGRDDVIYGKGAKIAKGILKENPNHPGALHYLIHSYDDPNHASLALDAANAYSKVAPDASHALHMPSHIYVAMGMWDDVISSNIASYQASLNRMEKKNLDNDSRGYHAFHWLEYGYLQKGNQEEAKKMVLDMKKYAAETPSKKARVHVVFLKGTYLTETDEWDGEIANIPVDITDLNISVRSQYHFLEGMKAFKEGNISKLDSLINTMEQDHKRESFVVAEGSSKLCSAVTRDEATEMDLKESEIRQNQLMALRAELNNDLKLAEEHFIKSIDIENSLSFSYGPPSIQKPPHELFADWLLTQNRNEEAAKHYSLALKNGPGRLRILKGIENTKQVI</sequence>
<dbReference type="RefSeq" id="WP_068761748.1">
    <property type="nucleotide sequence ID" value="NZ_LXIE01000012.1"/>
</dbReference>
<dbReference type="InterPro" id="IPR019734">
    <property type="entry name" value="TPR_rpt"/>
</dbReference>
<evidence type="ECO:0000256" key="1">
    <source>
        <dbReference type="PROSITE-ProRule" id="PRU00339"/>
    </source>
</evidence>
<dbReference type="AlphaFoldDB" id="A0A1A9LF32"/>
<dbReference type="PANTHER" id="PTHR45588">
    <property type="entry name" value="TPR DOMAIN-CONTAINING PROTEIN"/>
    <property type="match status" value="1"/>
</dbReference>
<name>A0A1A9LF32_9FLAO</name>
<keyword evidence="2" id="KW-0175">Coiled coil</keyword>
<dbReference type="Proteomes" id="UP000077552">
    <property type="component" value="Unassembled WGS sequence"/>
</dbReference>
<evidence type="ECO:0000256" key="2">
    <source>
        <dbReference type="SAM" id="Coils"/>
    </source>
</evidence>
<dbReference type="SUPFAM" id="SSF48452">
    <property type="entry name" value="TPR-like"/>
    <property type="match status" value="1"/>
</dbReference>
<dbReference type="PROSITE" id="PS50005">
    <property type="entry name" value="TPR"/>
    <property type="match status" value="1"/>
</dbReference>
<dbReference type="PROSITE" id="PS51257">
    <property type="entry name" value="PROKAR_LIPOPROTEIN"/>
    <property type="match status" value="1"/>
</dbReference>
<comment type="caution">
    <text evidence="3">The sequence shown here is derived from an EMBL/GenBank/DDBJ whole genome shotgun (WGS) entry which is preliminary data.</text>
</comment>